<name>A0A5J5IC44_9BACT</name>
<sequence length="372" mass="42749">MINPSTLALKKITGILFFFIFLIIEKSLAQINDLPEKKITRFKISLSPVYGFVFAHDVQVKNTAGTIVTGVEIKLKRIRLDAEAKHYIHNSFNSGFSLAYYQFSKDFLGYAFYGSYYIEPYLINHKKFVLGVVAKAGLSYNSNPFNEITNSQNFSYSLYLNPYLCLGFNSSISASKNLDLDLDVMFNHNSNGAVYHPNYGINFPTASLGIVYDLKRTKIKDIIPPEKFVWRFDLMPFASYKTISLDKKHFYWVYGAALQANRKIGYFNAVNVGLECVVDFGAKKTLEIEGRSGLDYKRAGILLGHEFIFKKFNFSQQIGIYGYNQIPELTRIYHRWGLYYKFGKNWMAGANLSAHRQTADFLDCRIIYSIYR</sequence>
<reference evidence="1 2" key="1">
    <citation type="submission" date="2019-09" db="EMBL/GenBank/DDBJ databases">
        <title>Draft genome sequence of Ginsengibacter sp. BR5-29.</title>
        <authorList>
            <person name="Im W.-T."/>
        </authorList>
    </citation>
    <scope>NUCLEOTIDE SEQUENCE [LARGE SCALE GENOMIC DNA]</scope>
    <source>
        <strain evidence="1 2">BR5-29</strain>
    </source>
</reference>
<dbReference type="InterPro" id="IPR018550">
    <property type="entry name" value="Lipid-A_deacylase-rel"/>
</dbReference>
<dbReference type="AlphaFoldDB" id="A0A5J5IC44"/>
<gene>
    <name evidence="1" type="ORF">FW778_20705</name>
</gene>
<evidence type="ECO:0000313" key="1">
    <source>
        <dbReference type="EMBL" id="KAA9035647.1"/>
    </source>
</evidence>
<dbReference type="Proteomes" id="UP000326903">
    <property type="component" value="Unassembled WGS sequence"/>
</dbReference>
<evidence type="ECO:0000313" key="2">
    <source>
        <dbReference type="Proteomes" id="UP000326903"/>
    </source>
</evidence>
<evidence type="ECO:0008006" key="3">
    <source>
        <dbReference type="Google" id="ProtNLM"/>
    </source>
</evidence>
<proteinExistence type="predicted"/>
<dbReference type="Pfam" id="PF09411">
    <property type="entry name" value="PagL"/>
    <property type="match status" value="1"/>
</dbReference>
<comment type="caution">
    <text evidence="1">The sequence shown here is derived from an EMBL/GenBank/DDBJ whole genome shotgun (WGS) entry which is preliminary data.</text>
</comment>
<keyword evidence="2" id="KW-1185">Reference proteome</keyword>
<organism evidence="1 2">
    <name type="scientific">Ginsengibacter hankyongi</name>
    <dbReference type="NCBI Taxonomy" id="2607284"/>
    <lineage>
        <taxon>Bacteria</taxon>
        <taxon>Pseudomonadati</taxon>
        <taxon>Bacteroidota</taxon>
        <taxon>Chitinophagia</taxon>
        <taxon>Chitinophagales</taxon>
        <taxon>Chitinophagaceae</taxon>
        <taxon>Ginsengibacter</taxon>
    </lineage>
</organism>
<dbReference type="EMBL" id="VYQF01000011">
    <property type="protein sequence ID" value="KAA9035647.1"/>
    <property type="molecule type" value="Genomic_DNA"/>
</dbReference>
<accession>A0A5J5IC44</accession>
<dbReference type="Gene3D" id="2.40.160.20">
    <property type="match status" value="1"/>
</dbReference>
<protein>
    <recommendedName>
        <fullName evidence="3">Lipid A 3-O-deacylase (PagL)</fullName>
    </recommendedName>
</protein>